<dbReference type="InterPro" id="IPR055582">
    <property type="entry name" value="DUF7158"/>
</dbReference>
<reference evidence="1 2" key="1">
    <citation type="submission" date="2016-12" db="EMBL/GenBank/DDBJ databases">
        <title>The draft genome sequence of Actinophytocola sp. 11-183.</title>
        <authorList>
            <person name="Wang W."/>
            <person name="Yuan L."/>
        </authorList>
    </citation>
    <scope>NUCLEOTIDE SEQUENCE [LARGE SCALE GENOMIC DNA]</scope>
    <source>
        <strain evidence="1 2">11-183</strain>
    </source>
</reference>
<protein>
    <recommendedName>
        <fullName evidence="3">Malonyl CoA-ACP transacylase</fullName>
    </recommendedName>
</protein>
<dbReference type="Pfam" id="PF23716">
    <property type="entry name" value="DUF7158"/>
    <property type="match status" value="1"/>
</dbReference>
<comment type="caution">
    <text evidence="1">The sequence shown here is derived from an EMBL/GenBank/DDBJ whole genome shotgun (WGS) entry which is preliminary data.</text>
</comment>
<evidence type="ECO:0000313" key="2">
    <source>
        <dbReference type="Proteomes" id="UP000185596"/>
    </source>
</evidence>
<name>A0A1Q8CV72_9PSEU</name>
<keyword evidence="2" id="KW-1185">Reference proteome</keyword>
<evidence type="ECO:0008006" key="3">
    <source>
        <dbReference type="Google" id="ProtNLM"/>
    </source>
</evidence>
<gene>
    <name evidence="1" type="ORF">BU204_06690</name>
</gene>
<evidence type="ECO:0000313" key="1">
    <source>
        <dbReference type="EMBL" id="OLF18247.1"/>
    </source>
</evidence>
<dbReference type="STRING" id="1912961.BU204_06690"/>
<dbReference type="AlphaFoldDB" id="A0A1Q8CV72"/>
<proteinExistence type="predicted"/>
<accession>A0A1Q8CV72</accession>
<organism evidence="1 2">
    <name type="scientific">Actinophytocola xanthii</name>
    <dbReference type="NCBI Taxonomy" id="1912961"/>
    <lineage>
        <taxon>Bacteria</taxon>
        <taxon>Bacillati</taxon>
        <taxon>Actinomycetota</taxon>
        <taxon>Actinomycetes</taxon>
        <taxon>Pseudonocardiales</taxon>
        <taxon>Pseudonocardiaceae</taxon>
    </lineage>
</organism>
<dbReference type="EMBL" id="MSIE01000008">
    <property type="protein sequence ID" value="OLF18247.1"/>
    <property type="molecule type" value="Genomic_DNA"/>
</dbReference>
<dbReference type="Proteomes" id="UP000185596">
    <property type="component" value="Unassembled WGS sequence"/>
</dbReference>
<sequence length="245" mass="26720">MGLAEVERREAELRDGPIAAVLPRAGTSEGRQLRRWLVQVLVTERVVREEAAARMLYAERPPALAALAPDSAALLGLGSVAADVLTRYPLARKVFAAITADVAVSEEDVARYWAANPEAFREPERRVVRHALGDVPLDSRPARVVRRGELSGALGEAVFAAAPGETVGPLSDAIGRHTVLVLEVRPARVRGLDEAGAEIGRRLLLGARRRAFTAWLDRRLADRVTLVEGFEHPGDPRQPDNTHRH</sequence>